<dbReference type="GO" id="GO:0006508">
    <property type="term" value="P:proteolysis"/>
    <property type="evidence" value="ECO:0007669"/>
    <property type="project" value="InterPro"/>
</dbReference>
<dbReference type="CDD" id="cd18571">
    <property type="entry name" value="ABC_6TM_peptidase_like"/>
    <property type="match status" value="1"/>
</dbReference>
<dbReference type="GO" id="GO:0015031">
    <property type="term" value="P:protein transport"/>
    <property type="evidence" value="ECO:0007669"/>
    <property type="project" value="UniProtKB-KW"/>
</dbReference>
<dbReference type="RefSeq" id="WP_110312361.1">
    <property type="nucleotide sequence ID" value="NZ_QICL01000037.1"/>
</dbReference>
<evidence type="ECO:0000256" key="2">
    <source>
        <dbReference type="ARBA" id="ARBA00022448"/>
    </source>
</evidence>
<dbReference type="InterPro" id="IPR003593">
    <property type="entry name" value="AAA+_ATPase"/>
</dbReference>
<proteinExistence type="predicted"/>
<evidence type="ECO:0000259" key="12">
    <source>
        <dbReference type="PROSITE" id="PS50893"/>
    </source>
</evidence>
<comment type="caution">
    <text evidence="15">The sequence shown here is derived from an EMBL/GenBank/DDBJ whole genome shotgun (WGS) entry which is preliminary data.</text>
</comment>
<dbReference type="InterPro" id="IPR027417">
    <property type="entry name" value="P-loop_NTPase"/>
</dbReference>
<dbReference type="InterPro" id="IPR039421">
    <property type="entry name" value="Type_1_exporter"/>
</dbReference>
<evidence type="ECO:0000256" key="10">
    <source>
        <dbReference type="ARBA" id="ARBA00043264"/>
    </source>
</evidence>
<feature type="domain" description="ABC transporter" evidence="12">
    <location>
        <begin position="491"/>
        <end position="726"/>
    </location>
</feature>
<dbReference type="GO" id="GO:0016887">
    <property type="term" value="F:ATP hydrolysis activity"/>
    <property type="evidence" value="ECO:0007669"/>
    <property type="project" value="InterPro"/>
</dbReference>
<dbReference type="GO" id="GO:0005524">
    <property type="term" value="F:ATP binding"/>
    <property type="evidence" value="ECO:0007669"/>
    <property type="project" value="UniProtKB-KW"/>
</dbReference>
<organism evidence="15 16">
    <name type="scientific">Dysgonomonas alginatilytica</name>
    <dbReference type="NCBI Taxonomy" id="1605892"/>
    <lineage>
        <taxon>Bacteria</taxon>
        <taxon>Pseudomonadati</taxon>
        <taxon>Bacteroidota</taxon>
        <taxon>Bacteroidia</taxon>
        <taxon>Bacteroidales</taxon>
        <taxon>Dysgonomonadaceae</taxon>
        <taxon>Dysgonomonas</taxon>
    </lineage>
</organism>
<evidence type="ECO:0000256" key="5">
    <source>
        <dbReference type="ARBA" id="ARBA00022741"/>
    </source>
</evidence>
<feature type="domain" description="ABC transmembrane type-1" evidence="13">
    <location>
        <begin position="179"/>
        <end position="458"/>
    </location>
</feature>
<keyword evidence="16" id="KW-1185">Reference proteome</keyword>
<evidence type="ECO:0000259" key="14">
    <source>
        <dbReference type="PROSITE" id="PS50990"/>
    </source>
</evidence>
<keyword evidence="9 11" id="KW-0472">Membrane</keyword>
<feature type="transmembrane region" description="Helical" evidence="11">
    <location>
        <begin position="286"/>
        <end position="309"/>
    </location>
</feature>
<keyword evidence="8 11" id="KW-1133">Transmembrane helix</keyword>
<dbReference type="PROSITE" id="PS50990">
    <property type="entry name" value="PEPTIDASE_C39"/>
    <property type="match status" value="1"/>
</dbReference>
<dbReference type="Pfam" id="PF00005">
    <property type="entry name" value="ABC_tran"/>
    <property type="match status" value="1"/>
</dbReference>
<dbReference type="PANTHER" id="PTHR24221">
    <property type="entry name" value="ATP-BINDING CASSETTE SUB-FAMILY B"/>
    <property type="match status" value="1"/>
</dbReference>
<evidence type="ECO:0000256" key="7">
    <source>
        <dbReference type="ARBA" id="ARBA00022927"/>
    </source>
</evidence>
<dbReference type="InterPro" id="IPR005074">
    <property type="entry name" value="Peptidase_C39"/>
</dbReference>
<dbReference type="EMBL" id="QICL01000037">
    <property type="protein sequence ID" value="PXV59348.1"/>
    <property type="molecule type" value="Genomic_DNA"/>
</dbReference>
<dbReference type="GO" id="GO:0005886">
    <property type="term" value="C:plasma membrane"/>
    <property type="evidence" value="ECO:0007669"/>
    <property type="project" value="UniProtKB-SubCell"/>
</dbReference>
<keyword evidence="10" id="KW-0080">Bacteriocin transport</keyword>
<protein>
    <submittedName>
        <fullName evidence="15">ATP-binding cassette subfamily B protein</fullName>
    </submittedName>
</protein>
<dbReference type="SUPFAM" id="SSF52540">
    <property type="entry name" value="P-loop containing nucleoside triphosphate hydrolases"/>
    <property type="match status" value="1"/>
</dbReference>
<dbReference type="SUPFAM" id="SSF90123">
    <property type="entry name" value="ABC transporter transmembrane region"/>
    <property type="match status" value="1"/>
</dbReference>
<dbReference type="Gene3D" id="1.20.1560.10">
    <property type="entry name" value="ABC transporter type 1, transmembrane domain"/>
    <property type="match status" value="1"/>
</dbReference>
<dbReference type="GO" id="GO:0043213">
    <property type="term" value="P:bacteriocin transport"/>
    <property type="evidence" value="ECO:0007669"/>
    <property type="project" value="UniProtKB-KW"/>
</dbReference>
<dbReference type="Pfam" id="PF03412">
    <property type="entry name" value="Peptidase_C39"/>
    <property type="match status" value="1"/>
</dbReference>
<sequence>MKKFPVSIQHDAMDCGIACIKMITDYYGCSYTIPQLKEVCIPSREGVALSSISETLEELGFKSLGGRLTLDRLVDKVVLPCIIHWNQEHFVVLYKIKKTKKGLLFYIADPAMGLVKYNTEDFKNGWVSTSTNNEEKGIILVVEKSVEQVSMKKEAIYRKASIATIFPYFTKFKKYFVQLFLGLVFVSFIQLLFPYLTQSIVDVGIKDQNIEFIYLVLLAQVVLLISRTSVEFIQNWILLHISTRVNISMLSDFMIKLMRLPMSFFDTKLVGDILQRIQDHSRVEKFITVQSLNVVYSVGSMLIFGIVLYLFSIKIFIVFFLGSLLYAGWLLLFINKRKILDYKNFEQLAIYDNKTYQLITGMQEIKLQNNTQRKRWEWEDTQANLFETKVSLLKQKQIQDVGKFFINETKNVLITFLAATAVIEGSMTLGVMLAVQYIIGQLVTPVESIATFIYNIQDAKISLERIDELKRKDDENVGRDICAKNIKNSDIVVENVNFCYNGTSQVVLKDINLIIPSGKTTAIVGASGSGKTTLIKLLLQYYPVKEGSIKVDGNDINKMDTNVWRANCGAVMQEGYIFSDSIAKNIAVSQDEIDCNRLLYAAKVANIHEFVEELPSKYDTVVGQDGRSLSQGQKQRILIARAVYKNPNYIFLDEATNALDATNERCIVDNLSEFYKEKTVLVVAHRLSTVQNADQIVVLDKGQIVEIGSHKELITIKGYYYNLIKNQLELGN</sequence>
<dbReference type="InterPro" id="IPR017871">
    <property type="entry name" value="ABC_transporter-like_CS"/>
</dbReference>
<comment type="subcellular location">
    <subcellularLocation>
        <location evidence="1">Cell membrane</location>
        <topology evidence="1">Multi-pass membrane protein</topology>
    </subcellularLocation>
</comment>
<accession>A0A2V3PII4</accession>
<evidence type="ECO:0000256" key="11">
    <source>
        <dbReference type="SAM" id="Phobius"/>
    </source>
</evidence>
<dbReference type="PROSITE" id="PS50929">
    <property type="entry name" value="ABC_TM1F"/>
    <property type="match status" value="1"/>
</dbReference>
<dbReference type="FunFam" id="3.40.50.300:FF:000221">
    <property type="entry name" value="Multidrug ABC transporter ATP-binding protein"/>
    <property type="match status" value="1"/>
</dbReference>
<dbReference type="Proteomes" id="UP000247973">
    <property type="component" value="Unassembled WGS sequence"/>
</dbReference>
<dbReference type="PROSITE" id="PS50893">
    <property type="entry name" value="ABC_TRANSPORTER_2"/>
    <property type="match status" value="1"/>
</dbReference>
<keyword evidence="4 11" id="KW-0812">Transmembrane</keyword>
<dbReference type="SMART" id="SM00382">
    <property type="entry name" value="AAA"/>
    <property type="match status" value="1"/>
</dbReference>
<dbReference type="InterPro" id="IPR003439">
    <property type="entry name" value="ABC_transporter-like_ATP-bd"/>
</dbReference>
<feature type="transmembrane region" description="Helical" evidence="11">
    <location>
        <begin position="209"/>
        <end position="230"/>
    </location>
</feature>
<evidence type="ECO:0000256" key="3">
    <source>
        <dbReference type="ARBA" id="ARBA00022475"/>
    </source>
</evidence>
<dbReference type="PROSITE" id="PS00211">
    <property type="entry name" value="ABC_TRANSPORTER_1"/>
    <property type="match status" value="1"/>
</dbReference>
<feature type="domain" description="Peptidase C39" evidence="14">
    <location>
        <begin position="9"/>
        <end position="133"/>
    </location>
</feature>
<gene>
    <name evidence="15" type="ORF">CLV62_13714</name>
</gene>
<evidence type="ECO:0000256" key="8">
    <source>
        <dbReference type="ARBA" id="ARBA00022989"/>
    </source>
</evidence>
<feature type="transmembrane region" description="Helical" evidence="11">
    <location>
        <begin position="315"/>
        <end position="334"/>
    </location>
</feature>
<keyword evidence="7" id="KW-0653">Protein transport</keyword>
<keyword evidence="2" id="KW-0813">Transport</keyword>
<evidence type="ECO:0000256" key="9">
    <source>
        <dbReference type="ARBA" id="ARBA00023136"/>
    </source>
</evidence>
<feature type="transmembrane region" description="Helical" evidence="11">
    <location>
        <begin position="412"/>
        <end position="439"/>
    </location>
</feature>
<keyword evidence="3" id="KW-1003">Cell membrane</keyword>
<dbReference type="PANTHER" id="PTHR24221:SF654">
    <property type="entry name" value="ATP-BINDING CASSETTE SUB-FAMILY B MEMBER 6"/>
    <property type="match status" value="1"/>
</dbReference>
<dbReference type="GO" id="GO:0008233">
    <property type="term" value="F:peptidase activity"/>
    <property type="evidence" value="ECO:0007669"/>
    <property type="project" value="InterPro"/>
</dbReference>
<dbReference type="InterPro" id="IPR011527">
    <property type="entry name" value="ABC1_TM_dom"/>
</dbReference>
<name>A0A2V3PII4_9BACT</name>
<dbReference type="OrthoDB" id="9760358at2"/>
<dbReference type="GO" id="GO:0034040">
    <property type="term" value="F:ATPase-coupled lipid transmembrane transporter activity"/>
    <property type="evidence" value="ECO:0007669"/>
    <property type="project" value="TreeGrafter"/>
</dbReference>
<evidence type="ECO:0000313" key="15">
    <source>
        <dbReference type="EMBL" id="PXV59348.1"/>
    </source>
</evidence>
<keyword evidence="6 15" id="KW-0067">ATP-binding</keyword>
<feature type="transmembrane region" description="Helical" evidence="11">
    <location>
        <begin position="175"/>
        <end position="197"/>
    </location>
</feature>
<dbReference type="AlphaFoldDB" id="A0A2V3PII4"/>
<evidence type="ECO:0000256" key="1">
    <source>
        <dbReference type="ARBA" id="ARBA00004651"/>
    </source>
</evidence>
<dbReference type="Gene3D" id="3.90.70.10">
    <property type="entry name" value="Cysteine proteinases"/>
    <property type="match status" value="1"/>
</dbReference>
<dbReference type="InterPro" id="IPR036640">
    <property type="entry name" value="ABC1_TM_sf"/>
</dbReference>
<evidence type="ECO:0000256" key="6">
    <source>
        <dbReference type="ARBA" id="ARBA00022840"/>
    </source>
</evidence>
<evidence type="ECO:0000313" key="16">
    <source>
        <dbReference type="Proteomes" id="UP000247973"/>
    </source>
</evidence>
<dbReference type="Pfam" id="PF00664">
    <property type="entry name" value="ABC_membrane"/>
    <property type="match status" value="1"/>
</dbReference>
<dbReference type="Gene3D" id="3.40.50.300">
    <property type="entry name" value="P-loop containing nucleotide triphosphate hydrolases"/>
    <property type="match status" value="1"/>
</dbReference>
<evidence type="ECO:0000256" key="4">
    <source>
        <dbReference type="ARBA" id="ARBA00022692"/>
    </source>
</evidence>
<keyword evidence="5" id="KW-0547">Nucleotide-binding</keyword>
<reference evidence="15 16" key="1">
    <citation type="submission" date="2018-03" db="EMBL/GenBank/DDBJ databases">
        <title>Genomic Encyclopedia of Archaeal and Bacterial Type Strains, Phase II (KMG-II): from individual species to whole genera.</title>
        <authorList>
            <person name="Goeker M."/>
        </authorList>
    </citation>
    <scope>NUCLEOTIDE SEQUENCE [LARGE SCALE GENOMIC DNA]</scope>
    <source>
        <strain evidence="15 16">DSM 100214</strain>
    </source>
</reference>
<dbReference type="GO" id="GO:0140359">
    <property type="term" value="F:ABC-type transporter activity"/>
    <property type="evidence" value="ECO:0007669"/>
    <property type="project" value="InterPro"/>
</dbReference>
<evidence type="ECO:0000259" key="13">
    <source>
        <dbReference type="PROSITE" id="PS50929"/>
    </source>
</evidence>